<feature type="compositionally biased region" description="Polar residues" evidence="1">
    <location>
        <begin position="39"/>
        <end position="53"/>
    </location>
</feature>
<feature type="region of interest" description="Disordered" evidence="1">
    <location>
        <begin position="772"/>
        <end position="794"/>
    </location>
</feature>
<feature type="region of interest" description="Disordered" evidence="1">
    <location>
        <begin position="242"/>
        <end position="273"/>
    </location>
</feature>
<feature type="compositionally biased region" description="Basic and acidic residues" evidence="1">
    <location>
        <begin position="258"/>
        <end position="273"/>
    </location>
</feature>
<accession>A0ABM1MIQ1</accession>
<evidence type="ECO:0000256" key="1">
    <source>
        <dbReference type="SAM" id="MobiDB-lite"/>
    </source>
</evidence>
<feature type="compositionally biased region" description="Basic and acidic residues" evidence="1">
    <location>
        <begin position="312"/>
        <end position="324"/>
    </location>
</feature>
<feature type="region of interest" description="Disordered" evidence="1">
    <location>
        <begin position="659"/>
        <end position="678"/>
    </location>
</feature>
<feature type="compositionally biased region" description="Polar residues" evidence="1">
    <location>
        <begin position="23"/>
        <end position="32"/>
    </location>
</feature>
<dbReference type="RefSeq" id="XP_017774451.1">
    <property type="nucleotide sequence ID" value="XM_017918962.1"/>
</dbReference>
<evidence type="ECO:0000313" key="3">
    <source>
        <dbReference type="RefSeq" id="XP_017774451.1"/>
    </source>
</evidence>
<name>A0ABM1MIQ1_NICVS</name>
<feature type="region of interest" description="Disordered" evidence="1">
    <location>
        <begin position="290"/>
        <end position="409"/>
    </location>
</feature>
<keyword evidence="2" id="KW-1185">Reference proteome</keyword>
<feature type="region of interest" description="Disordered" evidence="1">
    <location>
        <begin position="1"/>
        <end position="55"/>
    </location>
</feature>
<sequence>MVYNAPFCYPDHHPTSRSKRYSTDSLTESTSPHNEETSQDLSQSGGETANNVDFNPAFTAAYPGLYCNGGGGLPGSTEADDATTEPRKIKKKRRRKLSKPIPDGGTSSDEYSESEEPVSEIENRIIQGTHRTSTSTEAEADVTASIDEKPVDVSKTSLKPDAKEFVPMAYRVEQTPFPFIPPNFFFINELPPGFNPTCLPPGIPINFVHPDHKSNYVNAIPNHPHHHQHLQQHSPVLKQLESTAEESKDLAQEEILPEVEKKPEEEPKPVTFPKRDIDIEVIVSKLEEAAKEQRRKLSPKFKPKPKRTYVKKPVEELPRDDEATTKMQYSDVSAKKSSAPLKDVKPNVNVTIKSAVQQSPKRNPLPESPKSKPNPNQWISVSNKKKRKNKAQEVDNFSGQEEEEVAPVAEDGFESYDVTKLVDVVPAKPDNIIQVPEKVDVKPIPLVPREIVIQDVQVIEKAMIEQCQKKPSENQEIDMLIESLAEIESKIKPKALVVKQKKKVIVTDVDLSESVEEPKKVPKIAKKVVVKKEIEEKPIAESPEKKKVNKKKKKSSRDSQIVQNLDDYDFLIKDSLLVEEKTNVEVSEELDKIIQRGMYSSLEEKIRSLNIKASNDGFFKTMSLLGPERKKSNDLTEALMKTTSFKPAVASTRDAVKVTSTELTTPPPSPSSSTTTGSFLDLARDSSVVAAAAAADDDKEEKDETHPITQAVKDWMTRTRETTPDVEIFKSPREILQNFASDEVTLWTFSPQSSIDDDLLDCWEDDVTVIENNKKNPNTDDCPRGLRNTANRQP</sequence>
<proteinExistence type="predicted"/>
<feature type="region of interest" description="Disordered" evidence="1">
    <location>
        <begin position="75"/>
        <end position="118"/>
    </location>
</feature>
<feature type="compositionally biased region" description="Polar residues" evidence="1">
    <location>
        <begin position="348"/>
        <end position="361"/>
    </location>
</feature>
<feature type="compositionally biased region" description="Basic residues" evidence="1">
    <location>
        <begin position="88"/>
        <end position="98"/>
    </location>
</feature>
<feature type="compositionally biased region" description="Basic and acidic residues" evidence="1">
    <location>
        <begin position="772"/>
        <end position="784"/>
    </location>
</feature>
<evidence type="ECO:0000313" key="2">
    <source>
        <dbReference type="Proteomes" id="UP000695000"/>
    </source>
</evidence>
<organism evidence="2 3">
    <name type="scientific">Nicrophorus vespilloides</name>
    <name type="common">Boreal carrion beetle</name>
    <dbReference type="NCBI Taxonomy" id="110193"/>
    <lineage>
        <taxon>Eukaryota</taxon>
        <taxon>Metazoa</taxon>
        <taxon>Ecdysozoa</taxon>
        <taxon>Arthropoda</taxon>
        <taxon>Hexapoda</taxon>
        <taxon>Insecta</taxon>
        <taxon>Pterygota</taxon>
        <taxon>Neoptera</taxon>
        <taxon>Endopterygota</taxon>
        <taxon>Coleoptera</taxon>
        <taxon>Polyphaga</taxon>
        <taxon>Staphyliniformia</taxon>
        <taxon>Silphidae</taxon>
        <taxon>Nicrophorinae</taxon>
        <taxon>Nicrophorus</taxon>
    </lineage>
</organism>
<dbReference type="GeneID" id="108561148"/>
<feature type="compositionally biased region" description="Polar residues" evidence="1">
    <location>
        <begin position="371"/>
        <end position="382"/>
    </location>
</feature>
<dbReference type="Proteomes" id="UP000695000">
    <property type="component" value="Unplaced"/>
</dbReference>
<protein>
    <submittedName>
        <fullName evidence="3">Uncharacterized protein LOC108561148</fullName>
    </submittedName>
</protein>
<gene>
    <name evidence="3" type="primary">LOC108561148</name>
</gene>
<reference evidence="3" key="1">
    <citation type="submission" date="2025-08" db="UniProtKB">
        <authorList>
            <consortium name="RefSeq"/>
        </authorList>
    </citation>
    <scope>IDENTIFICATION</scope>
    <source>
        <tissue evidence="3">Whole Larva</tissue>
    </source>
</reference>
<feature type="compositionally biased region" description="Basic residues" evidence="1">
    <location>
        <begin position="293"/>
        <end position="310"/>
    </location>
</feature>